<dbReference type="Proteomes" id="UP000248827">
    <property type="component" value="Unassembled WGS sequence"/>
</dbReference>
<dbReference type="Proteomes" id="UP000247078">
    <property type="component" value="Unassembled WGS sequence"/>
</dbReference>
<name>A0A855YC25_9BACL</name>
<evidence type="ECO:0000313" key="4">
    <source>
        <dbReference type="Proteomes" id="UP000248827"/>
    </source>
</evidence>
<reference evidence="1 3" key="1">
    <citation type="submission" date="2018-05" db="EMBL/GenBank/DDBJ databases">
        <title>Freshwater and sediment microbial communities from various areas in North America, analyzing microbe dynamics in response to fracking.</title>
        <authorList>
            <person name="Lamendella R."/>
        </authorList>
    </citation>
    <scope>NUCLEOTIDE SEQUENCE [LARGE SCALE GENOMIC DNA]</scope>
    <source>
        <strain evidence="1 3">DB-3</strain>
        <strain evidence="2 4">NG-13</strain>
    </source>
</reference>
<evidence type="ECO:0000313" key="2">
    <source>
        <dbReference type="EMBL" id="RAI94607.1"/>
    </source>
</evidence>
<keyword evidence="4" id="KW-1185">Reference proteome</keyword>
<accession>A0A855YC25</accession>
<gene>
    <name evidence="2" type="ORF">DET54_107143</name>
    <name evidence="1" type="ORF">DET56_104299</name>
</gene>
<protein>
    <submittedName>
        <fullName evidence="1">Uncharacterized protein</fullName>
    </submittedName>
</protein>
<comment type="caution">
    <text evidence="1">The sequence shown here is derived from an EMBL/GenBank/DDBJ whole genome shotgun (WGS) entry which is preliminary data.</text>
</comment>
<dbReference type="EMBL" id="QLLI01000007">
    <property type="protein sequence ID" value="RAI94607.1"/>
    <property type="molecule type" value="Genomic_DNA"/>
</dbReference>
<organism evidence="1 3">
    <name type="scientific">Paenibacillus pabuli</name>
    <dbReference type="NCBI Taxonomy" id="1472"/>
    <lineage>
        <taxon>Bacteria</taxon>
        <taxon>Bacillati</taxon>
        <taxon>Bacillota</taxon>
        <taxon>Bacilli</taxon>
        <taxon>Bacillales</taxon>
        <taxon>Paenibacillaceae</taxon>
        <taxon>Paenibacillus</taxon>
    </lineage>
</organism>
<sequence>MQMVVFFVKQPELMHVHVGKSRLFPCHTDVTQLP</sequence>
<dbReference type="EMBL" id="QGTZ01000004">
    <property type="protein sequence ID" value="PWW42241.1"/>
    <property type="molecule type" value="Genomic_DNA"/>
</dbReference>
<evidence type="ECO:0000313" key="1">
    <source>
        <dbReference type="EMBL" id="PWW42241.1"/>
    </source>
</evidence>
<evidence type="ECO:0000313" key="3">
    <source>
        <dbReference type="Proteomes" id="UP000247078"/>
    </source>
</evidence>
<dbReference type="AlphaFoldDB" id="A0A855YC25"/>
<proteinExistence type="predicted"/>